<evidence type="ECO:0000256" key="2">
    <source>
        <dbReference type="SAM" id="Phobius"/>
    </source>
</evidence>
<dbReference type="EMBL" id="KZ155780">
    <property type="protein sequence ID" value="OUS47127.1"/>
    <property type="molecule type" value="Genomic_DNA"/>
</dbReference>
<protein>
    <submittedName>
        <fullName evidence="3">Unnamed product</fullName>
    </submittedName>
</protein>
<reference evidence="3" key="2">
    <citation type="journal article" date="2014" name="BMC Genomics">
        <title>An improved genome of the model marine alga Ostreococcus tauri unfolds by assessing Illumina de novo assemblies.</title>
        <authorList>
            <person name="Blanc-Mathieu R."/>
            <person name="Verhelst B."/>
            <person name="Derelle E."/>
            <person name="Rombauts S."/>
            <person name="Bouget F.Y."/>
            <person name="Carre I."/>
            <person name="Chateau A."/>
            <person name="Eyre-Walker A."/>
            <person name="Grimsley N."/>
            <person name="Moreau H."/>
            <person name="Piegu B."/>
            <person name="Rivals E."/>
            <person name="Schackwitz W."/>
            <person name="Van de Peer Y."/>
            <person name="Piganeau G."/>
        </authorList>
    </citation>
    <scope>NUCLEOTIDE SEQUENCE</scope>
    <source>
        <strain evidence="3">RCC4221</strain>
    </source>
</reference>
<feature type="transmembrane region" description="Helical" evidence="2">
    <location>
        <begin position="177"/>
        <end position="193"/>
    </location>
</feature>
<name>A0A090M8W8_OSTTA</name>
<keyword evidence="5" id="KW-1185">Reference proteome</keyword>
<dbReference type="Proteomes" id="UP000195557">
    <property type="component" value="Unassembled WGS sequence"/>
</dbReference>
<accession>A0A1Y5IET0</accession>
<keyword evidence="2" id="KW-0472">Membrane</keyword>
<dbReference type="EMBL" id="CAID01000008">
    <property type="protein sequence ID" value="CEG01603.1"/>
    <property type="molecule type" value="Genomic_DNA"/>
</dbReference>
<accession>A0A454Y1H8</accession>
<evidence type="ECO:0000313" key="5">
    <source>
        <dbReference type="Proteomes" id="UP000009170"/>
    </source>
</evidence>
<evidence type="ECO:0000313" key="4">
    <source>
        <dbReference type="EMBL" id="OUS47127.1"/>
    </source>
</evidence>
<evidence type="ECO:0000256" key="1">
    <source>
        <dbReference type="SAM" id="MobiDB-lite"/>
    </source>
</evidence>
<reference evidence="3 5" key="1">
    <citation type="journal article" date="2006" name="Proc. Natl. Acad. Sci. U.S.A.">
        <title>Genome analysis of the smallest free-living eukaryote Ostreococcus tauri unveils many unique features.</title>
        <authorList>
            <person name="Derelle E."/>
            <person name="Ferraz C."/>
            <person name="Rombauts S."/>
            <person name="Rouze P."/>
            <person name="Worden A.Z."/>
            <person name="Robbens S."/>
            <person name="Partensky F."/>
            <person name="Degroeve S."/>
            <person name="Echeynie S."/>
            <person name="Cooke R."/>
            <person name="Saeys Y."/>
            <person name="Wuyts J."/>
            <person name="Jabbari K."/>
            <person name="Bowler C."/>
            <person name="Panaud O."/>
            <person name="Piegu B."/>
            <person name="Ball S.G."/>
            <person name="Ral J.-P."/>
            <person name="Bouget F.-Y."/>
            <person name="Piganeau G."/>
            <person name="De Baets B."/>
            <person name="Picard A."/>
            <person name="Delseny M."/>
            <person name="Demaille J."/>
            <person name="Van de Peer Y."/>
            <person name="Moreau H."/>
        </authorList>
    </citation>
    <scope>NUCLEOTIDE SEQUENCE [LARGE SCALE GENOMIC DNA]</scope>
    <source>
        <strain evidence="3 5">OTTH0595</strain>
    </source>
</reference>
<accession>A0A090M8W8</accession>
<dbReference type="InParanoid" id="A0A090M8W8"/>
<keyword evidence="2" id="KW-1133">Transmembrane helix</keyword>
<keyword evidence="2" id="KW-0812">Transmembrane</keyword>
<gene>
    <name evidence="4" type="ORF">BE221DRAFT_167573</name>
    <name evidence="3" type="ORF">OT_ostta08g03820</name>
</gene>
<proteinExistence type="predicted"/>
<feature type="compositionally biased region" description="Acidic residues" evidence="1">
    <location>
        <begin position="71"/>
        <end position="82"/>
    </location>
</feature>
<organism evidence="3 5">
    <name type="scientific">Ostreococcus tauri</name>
    <name type="common">Marine green alga</name>
    <dbReference type="NCBI Taxonomy" id="70448"/>
    <lineage>
        <taxon>Eukaryota</taxon>
        <taxon>Viridiplantae</taxon>
        <taxon>Chlorophyta</taxon>
        <taxon>Mamiellophyceae</taxon>
        <taxon>Mamiellales</taxon>
        <taxon>Bathycoccaceae</taxon>
        <taxon>Ostreococcus</taxon>
    </lineage>
</organism>
<sequence>MVSVGHDDADADAEWEILDDFECSLARENIVASSSDVDDHADSTLETSVSIASDRFDATDGRAHGARDEGDVSEEETLDASGEETLGTSALDDETSRPTSKADAFVERVAVDEDDETLDKALERFLAGAIESVRELRSIIQCGAEEFSEAALEHWKRLRRWIARLIRRRKDLARRPYAKMVFVVTLGGLVFIIRRRWLVTALRAECAQPEIGVSRQGARSFLYFLGPTERRSFFETDETRWLM</sequence>
<feature type="region of interest" description="Disordered" evidence="1">
    <location>
        <begin position="56"/>
        <end position="97"/>
    </location>
</feature>
<dbReference type="Proteomes" id="UP000009170">
    <property type="component" value="Unassembled WGS sequence"/>
</dbReference>
<dbReference type="AlphaFoldDB" id="A0A090M8W8"/>
<reference evidence="4" key="3">
    <citation type="submission" date="2017-04" db="EMBL/GenBank/DDBJ databases">
        <title>Population genomics of picophytoplankton unveils novel chromosome hypervariability.</title>
        <authorList>
            <consortium name="DOE Joint Genome Institute"/>
            <person name="Blanc-Mathieu R."/>
            <person name="Krasovec M."/>
            <person name="Hebrard M."/>
            <person name="Yau S."/>
            <person name="Desgranges E."/>
            <person name="Martin J."/>
            <person name="Schackwitz W."/>
            <person name="Kuo A."/>
            <person name="Salin G."/>
            <person name="Donnadieu C."/>
            <person name="Desdevises Y."/>
            <person name="Sanchez-Ferandin S."/>
            <person name="Moreau H."/>
            <person name="Rivals E."/>
            <person name="Grigoriev I.V."/>
            <person name="Grimsley N."/>
            <person name="Eyre-Walker A."/>
            <person name="Piganeau G."/>
        </authorList>
    </citation>
    <scope>NUCLEOTIDE SEQUENCE [LARGE SCALE GENOMIC DNA]</scope>
    <source>
        <strain evidence="4">RCC 1115</strain>
    </source>
</reference>
<evidence type="ECO:0000313" key="3">
    <source>
        <dbReference type="EMBL" id="CEG01603.1"/>
    </source>
</evidence>
<feature type="compositionally biased region" description="Basic and acidic residues" evidence="1">
    <location>
        <begin position="56"/>
        <end position="70"/>
    </location>
</feature>